<dbReference type="PANTHER" id="PTHR46637">
    <property type="entry name" value="TIS1421-TRANSPOSASE PROTEIN A"/>
    <property type="match status" value="1"/>
</dbReference>
<feature type="domain" description="Insertion element IS402-like" evidence="1">
    <location>
        <begin position="25"/>
        <end position="91"/>
    </location>
</feature>
<keyword evidence="3" id="KW-1185">Reference proteome</keyword>
<evidence type="ECO:0000313" key="2">
    <source>
        <dbReference type="EMBL" id="MDR6842824.1"/>
    </source>
</evidence>
<sequence length="131" mass="14976">MDSNDGFDAATKMETPLKEYFDASTWARIHASLQGSLTKRGAGNEGTRQFLDLVLLKAESGIPWSDLPLSHSKIHNVYVRFCRWTDDGVWPPVLEAMSEAPEAQRLLEQLVRNHMIFRRSRKFRSEILKAS</sequence>
<accession>A0ABU1RXG3</accession>
<name>A0ABU1RXG3_9GAMM</name>
<evidence type="ECO:0000259" key="1">
    <source>
        <dbReference type="Pfam" id="PF13340"/>
    </source>
</evidence>
<dbReference type="InterPro" id="IPR052909">
    <property type="entry name" value="Transposase_6_like"/>
</dbReference>
<evidence type="ECO:0000313" key="3">
    <source>
        <dbReference type="Proteomes" id="UP001254759"/>
    </source>
</evidence>
<dbReference type="Pfam" id="PF13340">
    <property type="entry name" value="DUF4096"/>
    <property type="match status" value="1"/>
</dbReference>
<dbReference type="InterPro" id="IPR025161">
    <property type="entry name" value="IS402-like_dom"/>
</dbReference>
<dbReference type="Proteomes" id="UP001254759">
    <property type="component" value="Unassembled WGS sequence"/>
</dbReference>
<dbReference type="EMBL" id="JAVDTT010000004">
    <property type="protein sequence ID" value="MDR6842824.1"/>
    <property type="molecule type" value="Genomic_DNA"/>
</dbReference>
<protein>
    <submittedName>
        <fullName evidence="2">Transposase</fullName>
    </submittedName>
</protein>
<comment type="caution">
    <text evidence="2">The sequence shown here is derived from an EMBL/GenBank/DDBJ whole genome shotgun (WGS) entry which is preliminary data.</text>
</comment>
<dbReference type="RefSeq" id="WP_310095402.1">
    <property type="nucleotide sequence ID" value="NZ_JAVDTT010000004.1"/>
</dbReference>
<organism evidence="2 3">
    <name type="scientific">Pseudoxanthomonas sacheonensis</name>
    <dbReference type="NCBI Taxonomy" id="443615"/>
    <lineage>
        <taxon>Bacteria</taxon>
        <taxon>Pseudomonadati</taxon>
        <taxon>Pseudomonadota</taxon>
        <taxon>Gammaproteobacteria</taxon>
        <taxon>Lysobacterales</taxon>
        <taxon>Lysobacteraceae</taxon>
        <taxon>Pseudoxanthomonas</taxon>
    </lineage>
</organism>
<proteinExistence type="predicted"/>
<gene>
    <name evidence="2" type="ORF">J2W94_003129</name>
</gene>
<dbReference type="PANTHER" id="PTHR46637:SF1">
    <property type="entry name" value="BLL5188 PROTEIN"/>
    <property type="match status" value="1"/>
</dbReference>
<reference evidence="2 3" key="1">
    <citation type="submission" date="2023-07" db="EMBL/GenBank/DDBJ databases">
        <title>Sorghum-associated microbial communities from plants grown in Nebraska, USA.</title>
        <authorList>
            <person name="Schachtman D."/>
        </authorList>
    </citation>
    <scope>NUCLEOTIDE SEQUENCE [LARGE SCALE GENOMIC DNA]</scope>
    <source>
        <strain evidence="2 3">BE107</strain>
    </source>
</reference>